<feature type="compositionally biased region" description="Pro residues" evidence="1">
    <location>
        <begin position="122"/>
        <end position="133"/>
    </location>
</feature>
<proteinExistence type="predicted"/>
<dbReference type="EMBL" id="LC738871">
    <property type="protein sequence ID" value="BDT62013.1"/>
    <property type="molecule type" value="Genomic_DNA"/>
</dbReference>
<reference evidence="3" key="1">
    <citation type="submission" date="2022-10" db="EMBL/GenBank/DDBJ databases">
        <title>Genome sequences of endogenous nimaviruses in decapod crustaceans.</title>
        <authorList>
            <person name="Kawato S."/>
            <person name="Nozaki R."/>
            <person name="Kondo H."/>
            <person name="Hirono I."/>
        </authorList>
    </citation>
    <scope>NUCLEOTIDE SEQUENCE</scope>
    <source>
        <strain evidence="3">Mikawa2016</strain>
    </source>
</reference>
<dbReference type="PROSITE" id="PS50011">
    <property type="entry name" value="PROTEIN_KINASE_DOM"/>
    <property type="match status" value="1"/>
</dbReference>
<feature type="region of interest" description="Disordered" evidence="1">
    <location>
        <begin position="86"/>
        <end position="140"/>
    </location>
</feature>
<dbReference type="GO" id="GO:0004672">
    <property type="term" value="F:protein kinase activity"/>
    <property type="evidence" value="ECO:0007669"/>
    <property type="project" value="InterPro"/>
</dbReference>
<dbReference type="Gene3D" id="1.10.510.10">
    <property type="entry name" value="Transferase(Phosphotransferase) domain 1"/>
    <property type="match status" value="1"/>
</dbReference>
<accession>A0A9C7BLV9</accession>
<dbReference type="InterPro" id="IPR011009">
    <property type="entry name" value="Kinase-like_dom_sf"/>
</dbReference>
<organism evidence="3">
    <name type="scientific">Penaeus monodon majanivirus B</name>
    <dbReference type="NCBI Taxonomy" id="2984272"/>
    <lineage>
        <taxon>Viruses</taxon>
        <taxon>Viruses incertae sedis</taxon>
        <taxon>Naldaviricetes</taxon>
        <taxon>Nimaviridae</taxon>
    </lineage>
</organism>
<dbReference type="InterPro" id="IPR000719">
    <property type="entry name" value="Prot_kinase_dom"/>
</dbReference>
<sequence length="487" mass="56049">MIISLYTNNILKYFICREKKNKQNKTEEGEDDNLPNSKILHGLFRINMKRLRLTQKLRSTRRLTSRQVNWPVNISPIVRRIWKSATTKCPSHHQQQQQGQEQQQQPQPFVMIPVPETKTATVPPPPPPPPPSAIAPATARSTMPSTPLLYDCAPIYDMVTNIGRSDTLTDIFDLCQKLALDSSSIERLKEGSVSLMSVLETLCRFNNPNNNNNVCRINTGIYYIAKTNTVIKFLFKFNIDRIEDFLKEIYFGLIIREVKGIVNIQHVYPEAFCYEMPFLGLSLDYLLYNEIRSNTSLPHFVAKGMASGLMDGKTLIDGRTLIDNCMKKFVHQLPNVIIEMGNILMRLGDQRIICLDIKPDNFVIDIHSGRPYLIDLGFMTAAGTKYTNYDFNISMEERYLYPQSPPELLDAEVCVQKSMTYGLSYTLEQIINRLKSKGYDVLLLSENRIFKKWIEEGRRKDIDTRPEIHEVINIVRTCYPMLPPIDI</sequence>
<evidence type="ECO:0000259" key="2">
    <source>
        <dbReference type="PROSITE" id="PS50011"/>
    </source>
</evidence>
<feature type="compositionally biased region" description="Low complexity" evidence="1">
    <location>
        <begin position="94"/>
        <end position="121"/>
    </location>
</feature>
<protein>
    <submittedName>
        <fullName evidence="3">Wsv423-like protein</fullName>
    </submittedName>
</protein>
<evidence type="ECO:0000313" key="3">
    <source>
        <dbReference type="EMBL" id="BDT62013.1"/>
    </source>
</evidence>
<evidence type="ECO:0000256" key="1">
    <source>
        <dbReference type="SAM" id="MobiDB-lite"/>
    </source>
</evidence>
<dbReference type="SUPFAM" id="SSF56112">
    <property type="entry name" value="Protein kinase-like (PK-like)"/>
    <property type="match status" value="1"/>
</dbReference>
<name>A0A9C7BLV9_9VIRU</name>
<feature type="domain" description="Protein kinase" evidence="2">
    <location>
        <begin position="182"/>
        <end position="482"/>
    </location>
</feature>
<dbReference type="GO" id="GO:0005524">
    <property type="term" value="F:ATP binding"/>
    <property type="evidence" value="ECO:0007669"/>
    <property type="project" value="InterPro"/>
</dbReference>